<keyword evidence="1" id="KW-0175">Coiled coil</keyword>
<dbReference type="InterPro" id="IPR036629">
    <property type="entry name" value="YjbJ_sf"/>
</dbReference>
<evidence type="ECO:0008006" key="4">
    <source>
        <dbReference type="Google" id="ProtNLM"/>
    </source>
</evidence>
<dbReference type="STRING" id="688867.SAMN05660236_2183"/>
<dbReference type="AlphaFoldDB" id="A0A1T5KH20"/>
<accession>A0A1T5KH20</accession>
<protein>
    <recommendedName>
        <fullName evidence="4">General stress protein CsbD</fullName>
    </recommendedName>
</protein>
<dbReference type="OrthoDB" id="9796058at2"/>
<reference evidence="2 3" key="1">
    <citation type="submission" date="2017-02" db="EMBL/GenBank/DDBJ databases">
        <authorList>
            <person name="Peterson S.W."/>
        </authorList>
    </citation>
    <scope>NUCLEOTIDE SEQUENCE [LARGE SCALE GENOMIC DNA]</scope>
    <source>
        <strain evidence="2 3">DSM 25262</strain>
    </source>
</reference>
<name>A0A1T5KH20_9BACT</name>
<keyword evidence="3" id="KW-1185">Reference proteome</keyword>
<dbReference type="EMBL" id="FUZU01000001">
    <property type="protein sequence ID" value="SKC63056.1"/>
    <property type="molecule type" value="Genomic_DNA"/>
</dbReference>
<sequence length="73" mass="8734">METTKKQKELFTIIGNWDLQAKQLKEKYSSLTDEDVKFESGKENELIKRLETRLNKKRDEVIHILKKSRVEKV</sequence>
<gene>
    <name evidence="2" type="ORF">SAMN05660236_2183</name>
</gene>
<evidence type="ECO:0000313" key="3">
    <source>
        <dbReference type="Proteomes" id="UP000190961"/>
    </source>
</evidence>
<proteinExistence type="predicted"/>
<dbReference type="Proteomes" id="UP000190961">
    <property type="component" value="Unassembled WGS sequence"/>
</dbReference>
<dbReference type="RefSeq" id="WP_079686657.1">
    <property type="nucleotide sequence ID" value="NZ_FUZU01000001.1"/>
</dbReference>
<evidence type="ECO:0000313" key="2">
    <source>
        <dbReference type="EMBL" id="SKC63056.1"/>
    </source>
</evidence>
<dbReference type="Gene3D" id="1.10.1470.10">
    <property type="entry name" value="YjbJ"/>
    <property type="match status" value="1"/>
</dbReference>
<evidence type="ECO:0000256" key="1">
    <source>
        <dbReference type="SAM" id="Coils"/>
    </source>
</evidence>
<dbReference type="SUPFAM" id="SSF69047">
    <property type="entry name" value="Hypothetical protein YjbJ"/>
    <property type="match status" value="1"/>
</dbReference>
<feature type="coiled-coil region" evidence="1">
    <location>
        <begin position="14"/>
        <end position="67"/>
    </location>
</feature>
<organism evidence="2 3">
    <name type="scientific">Ohtaekwangia koreensis</name>
    <dbReference type="NCBI Taxonomy" id="688867"/>
    <lineage>
        <taxon>Bacteria</taxon>
        <taxon>Pseudomonadati</taxon>
        <taxon>Bacteroidota</taxon>
        <taxon>Cytophagia</taxon>
        <taxon>Cytophagales</taxon>
        <taxon>Fulvivirgaceae</taxon>
        <taxon>Ohtaekwangia</taxon>
    </lineage>
</organism>